<dbReference type="InterPro" id="IPR029058">
    <property type="entry name" value="AB_hydrolase_fold"/>
</dbReference>
<dbReference type="SUPFAM" id="SSF53474">
    <property type="entry name" value="alpha/beta-Hydrolases"/>
    <property type="match status" value="1"/>
</dbReference>
<dbReference type="AlphaFoldDB" id="A0A8T4HBW9"/>
<comment type="caution">
    <text evidence="4">The sequence shown here is derived from an EMBL/GenBank/DDBJ whole genome shotgun (WGS) entry which is preliminary data.</text>
</comment>
<keyword evidence="2 4" id="KW-0378">Hydrolase</keyword>
<comment type="similarity">
    <text evidence="1">Belongs to the AB hydrolase superfamily. AB hydrolase 2 family.</text>
</comment>
<reference evidence="4" key="1">
    <citation type="submission" date="2021-03" db="EMBL/GenBank/DDBJ databases">
        <authorList>
            <person name="Lu T."/>
            <person name="Wang Q."/>
            <person name="Han X."/>
        </authorList>
    </citation>
    <scope>NUCLEOTIDE SEQUENCE</scope>
    <source>
        <strain evidence="4">WQ 2009</strain>
    </source>
</reference>
<evidence type="ECO:0000313" key="4">
    <source>
        <dbReference type="EMBL" id="MBP3943636.1"/>
    </source>
</evidence>
<evidence type="ECO:0000259" key="3">
    <source>
        <dbReference type="Pfam" id="PF02230"/>
    </source>
</evidence>
<dbReference type="EMBL" id="JAGKSB010000008">
    <property type="protein sequence ID" value="MBP3943636.1"/>
    <property type="molecule type" value="Genomic_DNA"/>
</dbReference>
<dbReference type="Proteomes" id="UP000679691">
    <property type="component" value="Unassembled WGS sequence"/>
</dbReference>
<gene>
    <name evidence="4" type="ORF">J5U18_08690</name>
</gene>
<dbReference type="GO" id="GO:0016787">
    <property type="term" value="F:hydrolase activity"/>
    <property type="evidence" value="ECO:0007669"/>
    <property type="project" value="UniProtKB-KW"/>
</dbReference>
<accession>A0A8T4HBW9</accession>
<dbReference type="Gene3D" id="3.40.50.1820">
    <property type="entry name" value="alpha/beta hydrolase"/>
    <property type="match status" value="1"/>
</dbReference>
<feature type="domain" description="Phospholipase/carboxylesterase/thioesterase" evidence="3">
    <location>
        <begin position="24"/>
        <end position="222"/>
    </location>
</feature>
<evidence type="ECO:0000256" key="1">
    <source>
        <dbReference type="ARBA" id="ARBA00006499"/>
    </source>
</evidence>
<dbReference type="RefSeq" id="WP_353547135.1">
    <property type="nucleotide sequence ID" value="NZ_JAGKSB010000008.1"/>
</dbReference>
<dbReference type="PANTHER" id="PTHR10655:SF17">
    <property type="entry name" value="LYSOPHOSPHOLIPASE-LIKE PROTEIN 1"/>
    <property type="match status" value="1"/>
</dbReference>
<organism evidence="4 5">
    <name type="scientific">Rhinopithecimicrobium faecis</name>
    <dbReference type="NCBI Taxonomy" id="2820698"/>
    <lineage>
        <taxon>Bacteria</taxon>
        <taxon>Pseudomonadati</taxon>
        <taxon>Bacteroidota</taxon>
        <taxon>Sphingobacteriia</taxon>
        <taxon>Sphingobacteriales</taxon>
        <taxon>Sphingobacteriaceae</taxon>
        <taxon>Rhinopithecimicrobium</taxon>
    </lineage>
</organism>
<sequence>MGLLQKNTSRFTLENLVSEPSTTTASQALVILLHGIGSNEQDLFALKDYLPKDYLVVSARAPIVVGINQFAWFSMQINGQERIINQEEFQKATLKLTDFIADIKREYSFDHAKIYLVGFSQGAIMSYAVALGNPGLVKGVVAIAGRLLPETKAAAKEAVEWKDLSVAIFHGTEDTVLPLQYALEAQNFLQENGLQPDFKSYAIGHHINEELIEDLQDWLQKH</sequence>
<dbReference type="InterPro" id="IPR003140">
    <property type="entry name" value="PLipase/COase/thioEstase"/>
</dbReference>
<dbReference type="InterPro" id="IPR050565">
    <property type="entry name" value="LYPA1-2/EST-like"/>
</dbReference>
<keyword evidence="5" id="KW-1185">Reference proteome</keyword>
<name>A0A8T4HBW9_9SPHI</name>
<evidence type="ECO:0000256" key="2">
    <source>
        <dbReference type="ARBA" id="ARBA00022801"/>
    </source>
</evidence>
<protein>
    <submittedName>
        <fullName evidence="4">Dienelactone hydrolase family protein</fullName>
    </submittedName>
</protein>
<dbReference type="Pfam" id="PF02230">
    <property type="entry name" value="Abhydrolase_2"/>
    <property type="match status" value="1"/>
</dbReference>
<dbReference type="PANTHER" id="PTHR10655">
    <property type="entry name" value="LYSOPHOSPHOLIPASE-RELATED"/>
    <property type="match status" value="1"/>
</dbReference>
<evidence type="ECO:0000313" key="5">
    <source>
        <dbReference type="Proteomes" id="UP000679691"/>
    </source>
</evidence>
<proteinExistence type="inferred from homology"/>